<evidence type="ECO:0000259" key="1">
    <source>
        <dbReference type="SMART" id="SM00849"/>
    </source>
</evidence>
<keyword evidence="2" id="KW-0378">Hydrolase</keyword>
<dbReference type="InterPro" id="IPR001279">
    <property type="entry name" value="Metallo-B-lactamas"/>
</dbReference>
<dbReference type="AlphaFoldDB" id="A0A366F5E2"/>
<dbReference type="SMART" id="SM00849">
    <property type="entry name" value="Lactamase_B"/>
    <property type="match status" value="1"/>
</dbReference>
<protein>
    <submittedName>
        <fullName evidence="2">Glyoxylase-like metal-dependent hydrolase (Beta-lactamase superfamily II)</fullName>
    </submittedName>
</protein>
<organism evidence="2 3">
    <name type="scientific">Roseiarcus fermentans</name>
    <dbReference type="NCBI Taxonomy" id="1473586"/>
    <lineage>
        <taxon>Bacteria</taxon>
        <taxon>Pseudomonadati</taxon>
        <taxon>Pseudomonadota</taxon>
        <taxon>Alphaproteobacteria</taxon>
        <taxon>Hyphomicrobiales</taxon>
        <taxon>Roseiarcaceae</taxon>
        <taxon>Roseiarcus</taxon>
    </lineage>
</organism>
<evidence type="ECO:0000313" key="2">
    <source>
        <dbReference type="EMBL" id="RBP09180.1"/>
    </source>
</evidence>
<dbReference type="Gene3D" id="3.60.15.10">
    <property type="entry name" value="Ribonuclease Z/Hydroxyacylglutathione hydrolase-like"/>
    <property type="match status" value="1"/>
</dbReference>
<dbReference type="PANTHER" id="PTHR23131:SF4">
    <property type="entry name" value="METALLO-BETA-LACTAMASE SUPERFAMILY POTEIN"/>
    <property type="match status" value="1"/>
</dbReference>
<dbReference type="Proteomes" id="UP000253529">
    <property type="component" value="Unassembled WGS sequence"/>
</dbReference>
<dbReference type="OrthoDB" id="2971563at2"/>
<dbReference type="Gene3D" id="1.10.10.10">
    <property type="entry name" value="Winged helix-like DNA-binding domain superfamily/Winged helix DNA-binding domain"/>
    <property type="match status" value="1"/>
</dbReference>
<reference evidence="2 3" key="1">
    <citation type="submission" date="2018-06" db="EMBL/GenBank/DDBJ databases">
        <title>Genomic Encyclopedia of Type Strains, Phase IV (KMG-IV): sequencing the most valuable type-strain genomes for metagenomic binning, comparative biology and taxonomic classification.</title>
        <authorList>
            <person name="Goeker M."/>
        </authorList>
    </citation>
    <scope>NUCLEOTIDE SEQUENCE [LARGE SCALE GENOMIC DNA]</scope>
    <source>
        <strain evidence="2 3">DSM 24875</strain>
    </source>
</reference>
<sequence>MTAHATLHTLEFPLALPPAPGEVVEVRPGIFWARLALPFRLDHVNLYLIEDGPGLALIDTGIDNARSRAAWEALIDGPLSGRRLTRLIATHFHPDHIGLAGILCERFAMPLMMSQTEYLLGLNIRLDPSALRSGPYCSFYRSHGLSEESTEIVLGHGLDYLRMVSAPPKTFQRLMAEDRVTIGGRAFEVLTGGGHSPEHVMLYSAEDRLLIAGDQIMAKISPNVSVEAMEPDGDPLGIYLRSLEKLKARVPADALVLPGHNLPFIGLHTRADELIAHHAARCAAIVEACKVAPQTAAELVPVIFGRPIDDPHQLVFAFGEALAHINAMIRAGRLRMGSTTRGLALEAA</sequence>
<dbReference type="RefSeq" id="WP_113890797.1">
    <property type="nucleotide sequence ID" value="NZ_QNRK01000022.1"/>
</dbReference>
<dbReference type="InterPro" id="IPR048933">
    <property type="entry name" value="B_lactamase-like_C"/>
</dbReference>
<dbReference type="SUPFAM" id="SSF56281">
    <property type="entry name" value="Metallo-hydrolase/oxidoreductase"/>
    <property type="match status" value="1"/>
</dbReference>
<keyword evidence="3" id="KW-1185">Reference proteome</keyword>
<feature type="domain" description="Metallo-beta-lactamase" evidence="1">
    <location>
        <begin position="43"/>
        <end position="260"/>
    </location>
</feature>
<proteinExistence type="predicted"/>
<dbReference type="Pfam" id="PF00753">
    <property type="entry name" value="Lactamase_B"/>
    <property type="match status" value="1"/>
</dbReference>
<dbReference type="PANTHER" id="PTHR23131">
    <property type="entry name" value="ENDORIBONUCLEASE LACTB2"/>
    <property type="match status" value="1"/>
</dbReference>
<dbReference type="EMBL" id="QNRK01000022">
    <property type="protein sequence ID" value="RBP09180.1"/>
    <property type="molecule type" value="Genomic_DNA"/>
</dbReference>
<comment type="caution">
    <text evidence="2">The sequence shown here is derived from an EMBL/GenBank/DDBJ whole genome shotgun (WGS) entry which is preliminary data.</text>
</comment>
<name>A0A366F5E2_9HYPH</name>
<accession>A0A366F5E2</accession>
<gene>
    <name evidence="2" type="ORF">DFR50_12217</name>
</gene>
<dbReference type="Pfam" id="PF21221">
    <property type="entry name" value="B_lactamase-like_C"/>
    <property type="match status" value="1"/>
</dbReference>
<evidence type="ECO:0000313" key="3">
    <source>
        <dbReference type="Proteomes" id="UP000253529"/>
    </source>
</evidence>
<dbReference type="GO" id="GO:0016787">
    <property type="term" value="F:hydrolase activity"/>
    <property type="evidence" value="ECO:0007669"/>
    <property type="project" value="UniProtKB-KW"/>
</dbReference>
<dbReference type="InterPro" id="IPR050662">
    <property type="entry name" value="Sec-metab_biosynth-thioest"/>
</dbReference>
<dbReference type="InterPro" id="IPR036866">
    <property type="entry name" value="RibonucZ/Hydroxyglut_hydro"/>
</dbReference>
<dbReference type="InterPro" id="IPR036388">
    <property type="entry name" value="WH-like_DNA-bd_sf"/>
</dbReference>